<dbReference type="Proteomes" id="UP001470230">
    <property type="component" value="Unassembled WGS sequence"/>
</dbReference>
<keyword evidence="2" id="KW-1185">Reference proteome</keyword>
<protein>
    <submittedName>
        <fullName evidence="1">Uncharacterized protein</fullName>
    </submittedName>
</protein>
<proteinExistence type="predicted"/>
<accession>A0ABR2IBX1</accession>
<reference evidence="1 2" key="1">
    <citation type="submission" date="2024-04" db="EMBL/GenBank/DDBJ databases">
        <title>Tritrichomonas musculus Genome.</title>
        <authorList>
            <person name="Alves-Ferreira E."/>
            <person name="Grigg M."/>
            <person name="Lorenzi H."/>
            <person name="Galac M."/>
        </authorList>
    </citation>
    <scope>NUCLEOTIDE SEQUENCE [LARGE SCALE GENOMIC DNA]</scope>
    <source>
        <strain evidence="1 2">EAF2021</strain>
    </source>
</reference>
<dbReference type="EMBL" id="JAPFFF010000018">
    <property type="protein sequence ID" value="KAK8860528.1"/>
    <property type="molecule type" value="Genomic_DNA"/>
</dbReference>
<evidence type="ECO:0000313" key="2">
    <source>
        <dbReference type="Proteomes" id="UP001470230"/>
    </source>
</evidence>
<sequence length="554" mass="64940">MFKKRVVVNEITKYLDANMNKGSPIDMIEEIFGNPHYAFLLLSTSRTEPPIFIQFIKDNIVEILKYTIKDPPAERKNDLRFFMVSRNSAIALSTPSSKTMKTLLELDDFRKIMVHFVDSKDANNNTSIHWGRIMSNYVARKYFLDDIDYLIPKLILNIDYLGYYNLLEYIITNTNYNHKIFNEIAESIHQNSKEYFRSYHDDTNSILFKRIYNLLNLFHSSYYEIGDNINLGSWEDRYKIVKNLINVIIFSTKNKIILDAGVRALCIVIKLLDKSFDKYDIKEEKDDENCEINFDDLDLDESNEPINIYAKKIRKLIVAKGKSFYSQQGLYDLTKYKITPEITKEEIDKLDIIIQTFPVFWEAGINQLSPLLFRGCRSTKEGTKYPQNLEDSIVPLKVGKTIIDQVIKWISIITDKDQNLFGEDSQASNKIRKYEKKQAFKKLYEFIENNDIVNKLKKYFPRTFLNENKNVVFLNPYIIYLAELLSVGHLKLTLDYDEAHESYIKSEKIGICNSIKVLPPSMKSEEFNKFVFDYIIEISNEIKKDVLDFVQNDG</sequence>
<evidence type="ECO:0000313" key="1">
    <source>
        <dbReference type="EMBL" id="KAK8860528.1"/>
    </source>
</evidence>
<gene>
    <name evidence="1" type="ORF">M9Y10_012193</name>
</gene>
<comment type="caution">
    <text evidence="1">The sequence shown here is derived from an EMBL/GenBank/DDBJ whole genome shotgun (WGS) entry which is preliminary data.</text>
</comment>
<organism evidence="1 2">
    <name type="scientific">Tritrichomonas musculus</name>
    <dbReference type="NCBI Taxonomy" id="1915356"/>
    <lineage>
        <taxon>Eukaryota</taxon>
        <taxon>Metamonada</taxon>
        <taxon>Parabasalia</taxon>
        <taxon>Tritrichomonadida</taxon>
        <taxon>Tritrichomonadidae</taxon>
        <taxon>Tritrichomonas</taxon>
    </lineage>
</organism>
<name>A0ABR2IBX1_9EUKA</name>